<accession>A0A0A8XZR1</accession>
<name>A0A0A8XZR1_ARUDO</name>
<evidence type="ECO:0000313" key="1">
    <source>
        <dbReference type="EMBL" id="JAD18105.1"/>
    </source>
</evidence>
<sequence length="66" mass="7946">MNKQAANCKTICSNFKYQKSRVTFIMSFFTSAKELFYHHLYLLYQQVNNSYSNHHKGIYENKLPYI</sequence>
<protein>
    <submittedName>
        <fullName evidence="1">Uncharacterized protein</fullName>
    </submittedName>
</protein>
<reference evidence="1" key="1">
    <citation type="submission" date="2014-09" db="EMBL/GenBank/DDBJ databases">
        <authorList>
            <person name="Magalhaes I.L.F."/>
            <person name="Oliveira U."/>
            <person name="Santos F.R."/>
            <person name="Vidigal T.H.D.A."/>
            <person name="Brescovit A.D."/>
            <person name="Santos A.J."/>
        </authorList>
    </citation>
    <scope>NUCLEOTIDE SEQUENCE</scope>
    <source>
        <tissue evidence="1">Shoot tissue taken approximately 20 cm above the soil surface</tissue>
    </source>
</reference>
<proteinExistence type="predicted"/>
<reference evidence="1" key="2">
    <citation type="journal article" date="2015" name="Data Brief">
        <title>Shoot transcriptome of the giant reed, Arundo donax.</title>
        <authorList>
            <person name="Barrero R.A."/>
            <person name="Guerrero F.D."/>
            <person name="Moolhuijzen P."/>
            <person name="Goolsby J.A."/>
            <person name="Tidwell J."/>
            <person name="Bellgard S.E."/>
            <person name="Bellgard M.I."/>
        </authorList>
    </citation>
    <scope>NUCLEOTIDE SEQUENCE</scope>
    <source>
        <tissue evidence="1">Shoot tissue taken approximately 20 cm above the soil surface</tissue>
    </source>
</reference>
<organism evidence="1">
    <name type="scientific">Arundo donax</name>
    <name type="common">Giant reed</name>
    <name type="synonym">Donax arundinaceus</name>
    <dbReference type="NCBI Taxonomy" id="35708"/>
    <lineage>
        <taxon>Eukaryota</taxon>
        <taxon>Viridiplantae</taxon>
        <taxon>Streptophyta</taxon>
        <taxon>Embryophyta</taxon>
        <taxon>Tracheophyta</taxon>
        <taxon>Spermatophyta</taxon>
        <taxon>Magnoliopsida</taxon>
        <taxon>Liliopsida</taxon>
        <taxon>Poales</taxon>
        <taxon>Poaceae</taxon>
        <taxon>PACMAD clade</taxon>
        <taxon>Arundinoideae</taxon>
        <taxon>Arundineae</taxon>
        <taxon>Arundo</taxon>
    </lineage>
</organism>
<dbReference type="AlphaFoldDB" id="A0A0A8XZR1"/>
<dbReference type="EMBL" id="GBRH01279790">
    <property type="protein sequence ID" value="JAD18105.1"/>
    <property type="molecule type" value="Transcribed_RNA"/>
</dbReference>